<gene>
    <name evidence="1" type="ORF">JYZ213_LOCUS41045</name>
</gene>
<dbReference type="Proteomes" id="UP000663845">
    <property type="component" value="Unassembled WGS sequence"/>
</dbReference>
<protein>
    <submittedName>
        <fullName evidence="1">Uncharacterized protein</fullName>
    </submittedName>
</protein>
<evidence type="ECO:0000313" key="2">
    <source>
        <dbReference type="Proteomes" id="UP000663845"/>
    </source>
</evidence>
<name>A0A815Q287_9BILA</name>
<dbReference type="AlphaFoldDB" id="A0A815Q287"/>
<accession>A0A815Q287</accession>
<organism evidence="1 2">
    <name type="scientific">Adineta steineri</name>
    <dbReference type="NCBI Taxonomy" id="433720"/>
    <lineage>
        <taxon>Eukaryota</taxon>
        <taxon>Metazoa</taxon>
        <taxon>Spiralia</taxon>
        <taxon>Gnathifera</taxon>
        <taxon>Rotifera</taxon>
        <taxon>Eurotatoria</taxon>
        <taxon>Bdelloidea</taxon>
        <taxon>Adinetida</taxon>
        <taxon>Adinetidae</taxon>
        <taxon>Adineta</taxon>
    </lineage>
</organism>
<comment type="caution">
    <text evidence="1">The sequence shown here is derived from an EMBL/GenBank/DDBJ whole genome shotgun (WGS) entry which is preliminary data.</text>
</comment>
<evidence type="ECO:0000313" key="1">
    <source>
        <dbReference type="EMBL" id="CAF1457276.1"/>
    </source>
</evidence>
<proteinExistence type="predicted"/>
<reference evidence="1" key="1">
    <citation type="submission" date="2021-02" db="EMBL/GenBank/DDBJ databases">
        <authorList>
            <person name="Nowell W R."/>
        </authorList>
    </citation>
    <scope>NUCLEOTIDE SEQUENCE</scope>
</reference>
<sequence>MAHTEKLSTMKLIKAISKKLSDELISDMIIQSTNDISVNAAVNLWCPLETQEKEDNQVDIRSYTNLMETLVSLLKSDTMQV</sequence>
<dbReference type="EMBL" id="CAJNOG010001598">
    <property type="protein sequence ID" value="CAF1457276.1"/>
    <property type="molecule type" value="Genomic_DNA"/>
</dbReference>